<proteinExistence type="predicted"/>
<dbReference type="SMART" id="SM00421">
    <property type="entry name" value="HTH_LUXR"/>
    <property type="match status" value="1"/>
</dbReference>
<evidence type="ECO:0000259" key="5">
    <source>
        <dbReference type="PROSITE" id="PS50043"/>
    </source>
</evidence>
<keyword evidence="3" id="KW-0804">Transcription</keyword>
<dbReference type="PROSITE" id="PS00622">
    <property type="entry name" value="HTH_LUXR_1"/>
    <property type="match status" value="1"/>
</dbReference>
<feature type="domain" description="HTH luxR-type" evidence="5">
    <location>
        <begin position="843"/>
        <end position="908"/>
    </location>
</feature>
<dbReference type="Gene3D" id="1.25.40.10">
    <property type="entry name" value="Tetratricopeptide repeat domain"/>
    <property type="match status" value="1"/>
</dbReference>
<accession>A0ABW2N3F8</accession>
<keyword evidence="1" id="KW-0805">Transcription regulation</keyword>
<gene>
    <name evidence="6" type="ORF">ACFQO6_14610</name>
</gene>
<organism evidence="6 7">
    <name type="scientific">Nocardioides astragali</name>
    <dbReference type="NCBI Taxonomy" id="1776736"/>
    <lineage>
        <taxon>Bacteria</taxon>
        <taxon>Bacillati</taxon>
        <taxon>Actinomycetota</taxon>
        <taxon>Actinomycetes</taxon>
        <taxon>Propionibacteriales</taxon>
        <taxon>Nocardioidaceae</taxon>
        <taxon>Nocardioides</taxon>
    </lineage>
</organism>
<dbReference type="Gene3D" id="1.10.10.10">
    <property type="entry name" value="Winged helix-like DNA-binding domain superfamily/Winged helix DNA-binding domain"/>
    <property type="match status" value="1"/>
</dbReference>
<dbReference type="SUPFAM" id="SSF48452">
    <property type="entry name" value="TPR-like"/>
    <property type="match status" value="1"/>
</dbReference>
<dbReference type="RefSeq" id="WP_255891098.1">
    <property type="nucleotide sequence ID" value="NZ_JAFMZM010000004.1"/>
</dbReference>
<evidence type="ECO:0000256" key="4">
    <source>
        <dbReference type="SAM" id="MobiDB-lite"/>
    </source>
</evidence>
<name>A0ABW2N3F8_9ACTN</name>
<dbReference type="InterPro" id="IPR036388">
    <property type="entry name" value="WH-like_DNA-bd_sf"/>
</dbReference>
<feature type="region of interest" description="Disordered" evidence="4">
    <location>
        <begin position="1"/>
        <end position="26"/>
    </location>
</feature>
<dbReference type="InterPro" id="IPR059106">
    <property type="entry name" value="WHD_MalT"/>
</dbReference>
<dbReference type="InterPro" id="IPR000792">
    <property type="entry name" value="Tscrpt_reg_LuxR_C"/>
</dbReference>
<keyword evidence="7" id="KW-1185">Reference proteome</keyword>
<evidence type="ECO:0000256" key="2">
    <source>
        <dbReference type="ARBA" id="ARBA00023125"/>
    </source>
</evidence>
<comment type="caution">
    <text evidence="6">The sequence shown here is derived from an EMBL/GenBank/DDBJ whole genome shotgun (WGS) entry which is preliminary data.</text>
</comment>
<protein>
    <submittedName>
        <fullName evidence="6">LuxR C-terminal-related transcriptional regulator</fullName>
    </submittedName>
</protein>
<dbReference type="CDD" id="cd06170">
    <property type="entry name" value="LuxR_C_like"/>
    <property type="match status" value="1"/>
</dbReference>
<dbReference type="Proteomes" id="UP001596524">
    <property type="component" value="Unassembled WGS sequence"/>
</dbReference>
<dbReference type="InterPro" id="IPR011990">
    <property type="entry name" value="TPR-like_helical_dom_sf"/>
</dbReference>
<dbReference type="PROSITE" id="PS50043">
    <property type="entry name" value="HTH_LUXR_2"/>
    <property type="match status" value="1"/>
</dbReference>
<dbReference type="EMBL" id="JBHTCH010000017">
    <property type="protein sequence ID" value="MFC7361503.1"/>
    <property type="molecule type" value="Genomic_DNA"/>
</dbReference>
<evidence type="ECO:0000313" key="6">
    <source>
        <dbReference type="EMBL" id="MFC7361503.1"/>
    </source>
</evidence>
<evidence type="ECO:0000256" key="3">
    <source>
        <dbReference type="ARBA" id="ARBA00023163"/>
    </source>
</evidence>
<dbReference type="Pfam" id="PF00196">
    <property type="entry name" value="GerE"/>
    <property type="match status" value="1"/>
</dbReference>
<dbReference type="PANTHER" id="PTHR44688">
    <property type="entry name" value="DNA-BINDING TRANSCRIPTIONAL ACTIVATOR DEVR_DOSR"/>
    <property type="match status" value="1"/>
</dbReference>
<dbReference type="InterPro" id="IPR027417">
    <property type="entry name" value="P-loop_NTPase"/>
</dbReference>
<feature type="compositionally biased region" description="Pro residues" evidence="4">
    <location>
        <begin position="13"/>
        <end position="25"/>
    </location>
</feature>
<dbReference type="InterPro" id="IPR016032">
    <property type="entry name" value="Sig_transdc_resp-reg_C-effctor"/>
</dbReference>
<dbReference type="PANTHER" id="PTHR44688:SF16">
    <property type="entry name" value="DNA-BINDING TRANSCRIPTIONAL ACTIVATOR DEVR_DOSR"/>
    <property type="match status" value="1"/>
</dbReference>
<dbReference type="Gene3D" id="3.40.50.300">
    <property type="entry name" value="P-loop containing nucleotide triphosphate hydrolases"/>
    <property type="match status" value="1"/>
</dbReference>
<keyword evidence="2" id="KW-0238">DNA-binding</keyword>
<sequence length="921" mass="97472">MAWDLHGSEQSPAPSPHGPPAPPDRLVPRERLTRLFDRAAALTFVVAPAGSGKTVLAAEWARRGGTSGPGVHWLSAAEPEEVVPALFSAVGLAQTTTDEVRQTHGEASGFELAVGALRSRVPPGTAPVTIVIDDAHELPVDSLTLLGHVLSAVPEAVRLVLLSRRDLPLPLVPLDLAGRLVMIRAGQLGFDDHEAAELVRSHAPRATAADVAQLQEHTRGWAAALILAARTLDASEDPRTAHLMMRSTEQPVLDYLLSESLDGLSEDTRQVLMSICDEAEVTAESAITLSGHADADQRLTDLARAGLLVTAYPDGAGGGLVWRLHPLLVEALRRQAMHSTPQAISDAHVRGAAFARATGNPIEALRHAMLSGEERLLGSVLLDLAPDLLALGRVDVVDDGLRHLSPAYRSTHAQLLGIEALCRIQTNDLGEAVSLVASAEIGLAATGPEGAPGSAPADVQLRADVTRLRLWEARLGWADLGTAIASAHAVLESSGASTLSIVRTCATLLELGAAECWQGDLETALRHSREALSMARSLGYEQLIVEALGQCALLDAAEGAMQSALTHAAECLRLAVASELDDDINAHRSRLALAWAEFQALDLEAAAADLERARTSAAPHDPLVVVLGTVLRARLLLEGGHLQDAERTLAGPFAVPTPVPAFALALVGATKAQLAVAAGDDVALAEEIDSLLTLGCATEAGLFSAVRTAFDGKVTEAIEILDELAVTPSPRLLIRSGVEAVRLTLLFLAGDAGGARAALPHLLTTVATHRHLHVLTAALRAGDDFLDSLKQEVRRKDAHPFAAEALAAMESYELTYLARRRPLLEAARAGAHAVPPARERTSSVPLIADLTPRESEVFEQLALGGSYGDIARALFVTENTVKTHLASIYRKLGVERRAEALQVGRDRGLLGIRVVERRARQ</sequence>
<evidence type="ECO:0000256" key="1">
    <source>
        <dbReference type="ARBA" id="ARBA00023015"/>
    </source>
</evidence>
<dbReference type="SUPFAM" id="SSF46894">
    <property type="entry name" value="C-terminal effector domain of the bipartite response regulators"/>
    <property type="match status" value="1"/>
</dbReference>
<dbReference type="Pfam" id="PF25873">
    <property type="entry name" value="WHD_MalT"/>
    <property type="match status" value="1"/>
</dbReference>
<dbReference type="SUPFAM" id="SSF52540">
    <property type="entry name" value="P-loop containing nucleoside triphosphate hydrolases"/>
    <property type="match status" value="1"/>
</dbReference>
<evidence type="ECO:0000313" key="7">
    <source>
        <dbReference type="Proteomes" id="UP001596524"/>
    </source>
</evidence>
<reference evidence="7" key="1">
    <citation type="journal article" date="2019" name="Int. J. Syst. Evol. Microbiol.">
        <title>The Global Catalogue of Microorganisms (GCM) 10K type strain sequencing project: providing services to taxonomists for standard genome sequencing and annotation.</title>
        <authorList>
            <consortium name="The Broad Institute Genomics Platform"/>
            <consortium name="The Broad Institute Genome Sequencing Center for Infectious Disease"/>
            <person name="Wu L."/>
            <person name="Ma J."/>
        </authorList>
    </citation>
    <scope>NUCLEOTIDE SEQUENCE [LARGE SCALE GENOMIC DNA]</scope>
    <source>
        <strain evidence="7">FCH27</strain>
    </source>
</reference>
<dbReference type="PRINTS" id="PR00038">
    <property type="entry name" value="HTHLUXR"/>
</dbReference>